<feature type="region of interest" description="Disordered" evidence="1">
    <location>
        <begin position="1"/>
        <end position="45"/>
    </location>
</feature>
<evidence type="ECO:0000256" key="1">
    <source>
        <dbReference type="SAM" id="MobiDB-lite"/>
    </source>
</evidence>
<evidence type="ECO:0000313" key="3">
    <source>
        <dbReference type="Proteomes" id="UP000257109"/>
    </source>
</evidence>
<comment type="caution">
    <text evidence="2">The sequence shown here is derived from an EMBL/GenBank/DDBJ whole genome shotgun (WGS) entry which is preliminary data.</text>
</comment>
<keyword evidence="3" id="KW-1185">Reference proteome</keyword>
<feature type="compositionally biased region" description="Basic and acidic residues" evidence="1">
    <location>
        <begin position="1"/>
        <end position="11"/>
    </location>
</feature>
<dbReference type="AlphaFoldDB" id="A0A371HVA6"/>
<organism evidence="2 3">
    <name type="scientific">Mucuna pruriens</name>
    <name type="common">Velvet bean</name>
    <name type="synonym">Dolichos pruriens</name>
    <dbReference type="NCBI Taxonomy" id="157652"/>
    <lineage>
        <taxon>Eukaryota</taxon>
        <taxon>Viridiplantae</taxon>
        <taxon>Streptophyta</taxon>
        <taxon>Embryophyta</taxon>
        <taxon>Tracheophyta</taxon>
        <taxon>Spermatophyta</taxon>
        <taxon>Magnoliopsida</taxon>
        <taxon>eudicotyledons</taxon>
        <taxon>Gunneridae</taxon>
        <taxon>Pentapetalae</taxon>
        <taxon>rosids</taxon>
        <taxon>fabids</taxon>
        <taxon>Fabales</taxon>
        <taxon>Fabaceae</taxon>
        <taxon>Papilionoideae</taxon>
        <taxon>50 kb inversion clade</taxon>
        <taxon>NPAAA clade</taxon>
        <taxon>indigoferoid/millettioid clade</taxon>
        <taxon>Phaseoleae</taxon>
        <taxon>Mucuna</taxon>
    </lineage>
</organism>
<protein>
    <submittedName>
        <fullName evidence="2">Uncharacterized protein</fullName>
    </submittedName>
</protein>
<accession>A0A371HVA6</accession>
<gene>
    <name evidence="2" type="ORF">CR513_09251</name>
</gene>
<dbReference type="Proteomes" id="UP000257109">
    <property type="component" value="Unassembled WGS sequence"/>
</dbReference>
<proteinExistence type="predicted"/>
<name>A0A371HVA6_MUCPR</name>
<feature type="compositionally biased region" description="Polar residues" evidence="1">
    <location>
        <begin position="12"/>
        <end position="32"/>
    </location>
</feature>
<evidence type="ECO:0000313" key="2">
    <source>
        <dbReference type="EMBL" id="RDY06725.1"/>
    </source>
</evidence>
<dbReference type="EMBL" id="QJKJ01001629">
    <property type="protein sequence ID" value="RDY06725.1"/>
    <property type="molecule type" value="Genomic_DNA"/>
</dbReference>
<sequence>MAKEGVKKEETNSITSNKINNGPPISTRFSSQRLPLPPRLPPITFKPHVDPPTLWGFGLQTPLTSVMVLKNNGQNSQPNDAPKRNPRVFTPISVSYSKLLKHLL</sequence>
<feature type="non-terminal residue" evidence="2">
    <location>
        <position position="1"/>
    </location>
</feature>
<reference evidence="2" key="1">
    <citation type="submission" date="2018-05" db="EMBL/GenBank/DDBJ databases">
        <title>Draft genome of Mucuna pruriens seed.</title>
        <authorList>
            <person name="Nnadi N.E."/>
            <person name="Vos R."/>
            <person name="Hasami M.H."/>
            <person name="Devisetty U.K."/>
            <person name="Aguiy J.C."/>
        </authorList>
    </citation>
    <scope>NUCLEOTIDE SEQUENCE [LARGE SCALE GENOMIC DNA]</scope>
    <source>
        <strain evidence="2">JCA_2017</strain>
    </source>
</reference>